<evidence type="ECO:0000313" key="4">
    <source>
        <dbReference type="Proteomes" id="UP001645859"/>
    </source>
</evidence>
<feature type="domain" description="HPP transmembrane region" evidence="2">
    <location>
        <begin position="69"/>
        <end position="217"/>
    </location>
</feature>
<feature type="transmembrane region" description="Helical" evidence="1">
    <location>
        <begin position="189"/>
        <end position="208"/>
    </location>
</feature>
<proteinExistence type="predicted"/>
<feature type="transmembrane region" description="Helical" evidence="1">
    <location>
        <begin position="100"/>
        <end position="117"/>
    </location>
</feature>
<feature type="transmembrane region" description="Helical" evidence="1">
    <location>
        <begin position="149"/>
        <end position="169"/>
    </location>
</feature>
<organism evidence="3 4">
    <name type="scientific">Leucobacter chromiireducens subsp. solipictus</name>
    <dbReference type="NCBI Taxonomy" id="398235"/>
    <lineage>
        <taxon>Bacteria</taxon>
        <taxon>Bacillati</taxon>
        <taxon>Actinomycetota</taxon>
        <taxon>Actinomycetes</taxon>
        <taxon>Micrococcales</taxon>
        <taxon>Microbacteriaceae</taxon>
        <taxon>Leucobacter</taxon>
    </lineage>
</organism>
<comment type="caution">
    <text evidence="3">The sequence shown here is derived from an EMBL/GenBank/DDBJ whole genome shotgun (WGS) entry which is preliminary data.</text>
</comment>
<keyword evidence="1" id="KW-0812">Transmembrane</keyword>
<dbReference type="Proteomes" id="UP001645859">
    <property type="component" value="Unassembled WGS sequence"/>
</dbReference>
<feature type="transmembrane region" description="Helical" evidence="1">
    <location>
        <begin position="124"/>
        <end position="143"/>
    </location>
</feature>
<sequence length="234" mass="24653">MGQVPSARTGIWAPPARVRVGARVVMGSFAFDGERGPPGRLRRCPDGRRADTAGSVAVRVRDVLWPGQPRLPWRRLLPAVIGIAVLVGVLGLIGRADDHIALFLGFAPSCLLVFLLPEAPVSQPTAVIGGCVTSACVGVAAAYTLPFTWWTAALTAAVATLAMALLRIIHPPAVAMAVIALSESADWWFVLRPALLASGVIVVGALVWHRVTGVRYPVPGLQGTGRVQHHPPEA</sequence>
<reference evidence="3 4" key="1">
    <citation type="submission" date="2018-09" db="EMBL/GenBank/DDBJ databases">
        <title>Comparative genomics of Leucobacter spp.</title>
        <authorList>
            <person name="Reis A.C."/>
            <person name="Kolvenbach B.A."/>
            <person name="Corvini P.F.X."/>
            <person name="Nunes O.C."/>
        </authorList>
    </citation>
    <scope>NUCLEOTIDE SEQUENCE [LARGE SCALE GENOMIC DNA]</scope>
    <source>
        <strain evidence="3 4">TAN 31504</strain>
    </source>
</reference>
<dbReference type="PANTHER" id="PTHR33741:SF5">
    <property type="entry name" value="TRANSMEMBRANE PROTEIN DDB_G0269096-RELATED"/>
    <property type="match status" value="1"/>
</dbReference>
<dbReference type="Pfam" id="PF04982">
    <property type="entry name" value="TM_HPP"/>
    <property type="match status" value="1"/>
</dbReference>
<evidence type="ECO:0000256" key="1">
    <source>
        <dbReference type="SAM" id="Phobius"/>
    </source>
</evidence>
<dbReference type="EMBL" id="QYAC01000007">
    <property type="protein sequence ID" value="MBL3680263.1"/>
    <property type="molecule type" value="Genomic_DNA"/>
</dbReference>
<dbReference type="InterPro" id="IPR058581">
    <property type="entry name" value="TM_HPP"/>
</dbReference>
<name>A0ABS1SI88_9MICO</name>
<evidence type="ECO:0000313" key="3">
    <source>
        <dbReference type="EMBL" id="MBL3680263.1"/>
    </source>
</evidence>
<keyword evidence="4" id="KW-1185">Reference proteome</keyword>
<keyword evidence="1" id="KW-0472">Membrane</keyword>
<dbReference type="InterPro" id="IPR007065">
    <property type="entry name" value="HPP"/>
</dbReference>
<keyword evidence="1" id="KW-1133">Transmembrane helix</keyword>
<dbReference type="PANTHER" id="PTHR33741">
    <property type="entry name" value="TRANSMEMBRANE PROTEIN DDB_G0269096-RELATED"/>
    <property type="match status" value="1"/>
</dbReference>
<protein>
    <submittedName>
        <fullName evidence="3">HPP family protein</fullName>
    </submittedName>
</protein>
<evidence type="ECO:0000259" key="2">
    <source>
        <dbReference type="Pfam" id="PF04982"/>
    </source>
</evidence>
<gene>
    <name evidence="3" type="ORF">D3230_13335</name>
</gene>
<feature type="transmembrane region" description="Helical" evidence="1">
    <location>
        <begin position="76"/>
        <end position="94"/>
    </location>
</feature>
<accession>A0ABS1SI88</accession>